<dbReference type="GO" id="GO:0000160">
    <property type="term" value="P:phosphorelay signal transduction system"/>
    <property type="evidence" value="ECO:0007669"/>
    <property type="project" value="UniProtKB-KW"/>
</dbReference>
<evidence type="ECO:0000256" key="4">
    <source>
        <dbReference type="ARBA" id="ARBA00022741"/>
    </source>
</evidence>
<dbReference type="PRINTS" id="PR00344">
    <property type="entry name" value="BCTRLSENSOR"/>
</dbReference>
<dbReference type="EC" id="2.7.13.3" evidence="2"/>
<dbReference type="RefSeq" id="WP_282593073.1">
    <property type="nucleotide sequence ID" value="NZ_JAPAAF010000038.1"/>
</dbReference>
<dbReference type="InterPro" id="IPR036890">
    <property type="entry name" value="HATPase_C_sf"/>
</dbReference>
<dbReference type="SUPFAM" id="SSF55874">
    <property type="entry name" value="ATPase domain of HSP90 chaperone/DNA topoisomerase II/histidine kinase"/>
    <property type="match status" value="1"/>
</dbReference>
<protein>
    <recommendedName>
        <fullName evidence="2">histidine kinase</fullName>
        <ecNumber evidence="2">2.7.13.3</ecNumber>
    </recommendedName>
</protein>
<accession>A0AA41YD87</accession>
<sequence>MRYSFLFNIFCRILLIAIVAFGLGWSVFASVSLIFSISFGVLLIFQISNLLRYQNQVNERINYFFEAIKNEDFSQAFPSKRNDKIIYELNKKLSQVNQYIQQIKIETHRQEQYFRALIEHVGTGIFTCNEKGFVLHANSSLKRLFGMEQFTHLKQLEKIDEKLVSAFKKVQQHEQKLISFTGSRGPTTLLIKASPFISQNEQLTLLSVQDINQELDEKELDSWLKLIRVLTHEIMNSIAPVTSLSESLSNYYQRDGVPISTDEVNEKMIQNTIRGLTVIREQGKGLISFVESYRQLTRLPKPNKTLIPVNDLLEKIILLRKANLPDGHIRFSVKTENSELKVLADEKLVSQVLINLVKNSEEALGEIDPAEIELTAFQNRKGQVEISVKDNGPGIPQDLIDEIFVPFFTTREHGSGIGLSLSRQIMRLHGGSLRVKSTPGKETVFTMLFHE</sequence>
<gene>
    <name evidence="11" type="ORF">N2K84_17210</name>
</gene>
<dbReference type="InterPro" id="IPR003594">
    <property type="entry name" value="HATPase_dom"/>
</dbReference>
<dbReference type="NCBIfam" id="TIGR00229">
    <property type="entry name" value="sensory_box"/>
    <property type="match status" value="1"/>
</dbReference>
<dbReference type="Gene3D" id="3.30.450.20">
    <property type="entry name" value="PAS domain"/>
    <property type="match status" value="1"/>
</dbReference>
<proteinExistence type="predicted"/>
<dbReference type="PROSITE" id="PS50109">
    <property type="entry name" value="HIS_KIN"/>
    <property type="match status" value="1"/>
</dbReference>
<dbReference type="SUPFAM" id="SSF55785">
    <property type="entry name" value="PYP-like sensor domain (PAS domain)"/>
    <property type="match status" value="1"/>
</dbReference>
<dbReference type="PANTHER" id="PTHR43065">
    <property type="entry name" value="SENSOR HISTIDINE KINASE"/>
    <property type="match status" value="1"/>
</dbReference>
<keyword evidence="8" id="KW-0812">Transmembrane</keyword>
<evidence type="ECO:0000256" key="1">
    <source>
        <dbReference type="ARBA" id="ARBA00000085"/>
    </source>
</evidence>
<dbReference type="AlphaFoldDB" id="A0AA41YD87"/>
<dbReference type="Proteomes" id="UP001163821">
    <property type="component" value="Unassembled WGS sequence"/>
</dbReference>
<organism evidence="11 12">
    <name type="scientific">Gaoshiqia sediminis</name>
    <dbReference type="NCBI Taxonomy" id="2986998"/>
    <lineage>
        <taxon>Bacteria</taxon>
        <taxon>Pseudomonadati</taxon>
        <taxon>Bacteroidota</taxon>
        <taxon>Bacteroidia</taxon>
        <taxon>Marinilabiliales</taxon>
        <taxon>Prolixibacteraceae</taxon>
        <taxon>Gaoshiqia</taxon>
    </lineage>
</organism>
<dbReference type="GO" id="GO:0005524">
    <property type="term" value="F:ATP binding"/>
    <property type="evidence" value="ECO:0007669"/>
    <property type="project" value="UniProtKB-KW"/>
</dbReference>
<evidence type="ECO:0000256" key="2">
    <source>
        <dbReference type="ARBA" id="ARBA00012438"/>
    </source>
</evidence>
<keyword evidence="4" id="KW-0547">Nucleotide-binding</keyword>
<comment type="catalytic activity">
    <reaction evidence="1">
        <text>ATP + protein L-histidine = ADP + protein N-phospho-L-histidine.</text>
        <dbReference type="EC" id="2.7.13.3"/>
    </reaction>
</comment>
<feature type="domain" description="PAS" evidence="10">
    <location>
        <begin position="110"/>
        <end position="149"/>
    </location>
</feature>
<reference evidence="11" key="1">
    <citation type="submission" date="2022-10" db="EMBL/GenBank/DDBJ databases">
        <title>Gaoshiqiia sediminis gen. nov., sp. nov., isolated from coastal sediment.</title>
        <authorList>
            <person name="Yu W.X."/>
            <person name="Mu D.S."/>
            <person name="Du J.Z."/>
            <person name="Liang Y.Q."/>
        </authorList>
    </citation>
    <scope>NUCLEOTIDE SEQUENCE</scope>
    <source>
        <strain evidence="11">A06</strain>
    </source>
</reference>
<evidence type="ECO:0000313" key="12">
    <source>
        <dbReference type="Proteomes" id="UP001163821"/>
    </source>
</evidence>
<dbReference type="Gene3D" id="3.30.565.10">
    <property type="entry name" value="Histidine kinase-like ATPase, C-terminal domain"/>
    <property type="match status" value="1"/>
</dbReference>
<dbReference type="InterPro" id="IPR000014">
    <property type="entry name" value="PAS"/>
</dbReference>
<evidence type="ECO:0000256" key="5">
    <source>
        <dbReference type="ARBA" id="ARBA00022777"/>
    </source>
</evidence>
<keyword evidence="8" id="KW-1133">Transmembrane helix</keyword>
<keyword evidence="12" id="KW-1185">Reference proteome</keyword>
<dbReference type="InterPro" id="IPR005467">
    <property type="entry name" value="His_kinase_dom"/>
</dbReference>
<keyword evidence="5" id="KW-0418">Kinase</keyword>
<dbReference type="Pfam" id="PF02518">
    <property type="entry name" value="HATPase_c"/>
    <property type="match status" value="1"/>
</dbReference>
<name>A0AA41YD87_9BACT</name>
<dbReference type="InterPro" id="IPR004358">
    <property type="entry name" value="Sig_transdc_His_kin-like_C"/>
</dbReference>
<feature type="domain" description="Histidine kinase" evidence="9">
    <location>
        <begin position="229"/>
        <end position="451"/>
    </location>
</feature>
<evidence type="ECO:0000313" key="11">
    <source>
        <dbReference type="EMBL" id="MCW0484480.1"/>
    </source>
</evidence>
<keyword evidence="8" id="KW-0472">Membrane</keyword>
<dbReference type="SMART" id="SM00387">
    <property type="entry name" value="HATPase_c"/>
    <property type="match status" value="1"/>
</dbReference>
<dbReference type="GO" id="GO:0004673">
    <property type="term" value="F:protein histidine kinase activity"/>
    <property type="evidence" value="ECO:0007669"/>
    <property type="project" value="UniProtKB-EC"/>
</dbReference>
<dbReference type="InterPro" id="IPR035965">
    <property type="entry name" value="PAS-like_dom_sf"/>
</dbReference>
<feature type="transmembrane region" description="Helical" evidence="8">
    <location>
        <begin position="5"/>
        <end position="25"/>
    </location>
</feature>
<evidence type="ECO:0000256" key="6">
    <source>
        <dbReference type="ARBA" id="ARBA00022840"/>
    </source>
</evidence>
<dbReference type="EMBL" id="JAPAAF010000038">
    <property type="protein sequence ID" value="MCW0484480.1"/>
    <property type="molecule type" value="Genomic_DNA"/>
</dbReference>
<evidence type="ECO:0000256" key="8">
    <source>
        <dbReference type="SAM" id="Phobius"/>
    </source>
</evidence>
<evidence type="ECO:0000256" key="3">
    <source>
        <dbReference type="ARBA" id="ARBA00022679"/>
    </source>
</evidence>
<evidence type="ECO:0000256" key="7">
    <source>
        <dbReference type="ARBA" id="ARBA00023012"/>
    </source>
</evidence>
<dbReference type="PROSITE" id="PS50112">
    <property type="entry name" value="PAS"/>
    <property type="match status" value="1"/>
</dbReference>
<keyword evidence="7" id="KW-0902">Two-component regulatory system</keyword>
<evidence type="ECO:0000259" key="10">
    <source>
        <dbReference type="PROSITE" id="PS50112"/>
    </source>
</evidence>
<keyword evidence="6 11" id="KW-0067">ATP-binding</keyword>
<dbReference type="PANTHER" id="PTHR43065:SF46">
    <property type="entry name" value="C4-DICARBOXYLATE TRANSPORT SENSOR PROTEIN DCTB"/>
    <property type="match status" value="1"/>
</dbReference>
<comment type="caution">
    <text evidence="11">The sequence shown here is derived from an EMBL/GenBank/DDBJ whole genome shotgun (WGS) entry which is preliminary data.</text>
</comment>
<evidence type="ECO:0000259" key="9">
    <source>
        <dbReference type="PROSITE" id="PS50109"/>
    </source>
</evidence>
<keyword evidence="3" id="KW-0808">Transferase</keyword>